<evidence type="ECO:0000313" key="4">
    <source>
        <dbReference type="Proteomes" id="UP000195807"/>
    </source>
</evidence>
<dbReference type="Proteomes" id="UP000195807">
    <property type="component" value="Chromosome"/>
</dbReference>
<dbReference type="InterPro" id="IPR011105">
    <property type="entry name" value="Cell_wall_hydrolase_SleB"/>
</dbReference>
<organism evidence="3 4">
    <name type="scientific">Croceicoccus marinus</name>
    <dbReference type="NCBI Taxonomy" id="450378"/>
    <lineage>
        <taxon>Bacteria</taxon>
        <taxon>Pseudomonadati</taxon>
        <taxon>Pseudomonadota</taxon>
        <taxon>Alphaproteobacteria</taxon>
        <taxon>Sphingomonadales</taxon>
        <taxon>Erythrobacteraceae</taxon>
        <taxon>Croceicoccus</taxon>
    </lineage>
</organism>
<reference evidence="3 4" key="1">
    <citation type="submission" date="2017-01" db="EMBL/GenBank/DDBJ databases">
        <title>Complete genome sequence of esterase-producing bacterium Croceicoccus marinus E4A9.</title>
        <authorList>
            <person name="Wu Y.-H."/>
            <person name="Cheng H."/>
            <person name="Xu L."/>
            <person name="Huo Y.-Y."/>
            <person name="Wang C.-S."/>
            <person name="Xu X.-W."/>
        </authorList>
    </citation>
    <scope>NUCLEOTIDE SEQUENCE [LARGE SCALE GENOMIC DNA]</scope>
    <source>
        <strain evidence="3 4">E4A9</strain>
    </source>
</reference>
<dbReference type="Gene3D" id="1.10.10.2520">
    <property type="entry name" value="Cell wall hydrolase SleB, domain 1"/>
    <property type="match status" value="1"/>
</dbReference>
<dbReference type="AlphaFoldDB" id="A0A1Z1F9C6"/>
<dbReference type="STRING" id="450378.GCA_001661675_00600"/>
<feature type="domain" description="Cell wall hydrolase SleB" evidence="2">
    <location>
        <begin position="104"/>
        <end position="211"/>
    </location>
</feature>
<proteinExistence type="predicted"/>
<feature type="signal peptide" evidence="1">
    <location>
        <begin position="1"/>
        <end position="24"/>
    </location>
</feature>
<keyword evidence="4" id="KW-1185">Reference proteome</keyword>
<feature type="chain" id="PRO_5011774433" description="Cell wall hydrolase SleB domain-containing protein" evidence="1">
    <location>
        <begin position="25"/>
        <end position="325"/>
    </location>
</feature>
<dbReference type="InterPro" id="IPR042047">
    <property type="entry name" value="SleB_dom1"/>
</dbReference>
<sequence>MLAAAAALCAGFTLSAPVPLPAPAGAFDTPASMSAQQKRAIAALTQGKRAELVAKGDNAKARNALIAVSHAPAEAMRGFTASGPAGATAQQCLTQAIYYEAGYEPESGKRAVAQVVLNRMRHPAYPNSVCGVVYQGANDPVCQFSFTCDGSLSRRPSARAWAQAEDVARDALAGHVEGSVGSATHYHADYVVPRWAYSLGKVRQIGTHIFYRFNGGAGRARAFTQLYAGAERIPQLTRPVAEIQLAGGADPDTGRFENGLTVAPSSADRHAPADIGGRLDTTKGWKLELPAPSQGHYRQLVAGQADETRVAEMADTTAFTETQAQ</sequence>
<dbReference type="EMBL" id="CP019602">
    <property type="protein sequence ID" value="ARU15336.1"/>
    <property type="molecule type" value="Genomic_DNA"/>
</dbReference>
<evidence type="ECO:0000313" key="3">
    <source>
        <dbReference type="EMBL" id="ARU15336.1"/>
    </source>
</evidence>
<gene>
    <name evidence="3" type="ORF">A9D14_03010</name>
</gene>
<evidence type="ECO:0000256" key="1">
    <source>
        <dbReference type="SAM" id="SignalP"/>
    </source>
</evidence>
<protein>
    <recommendedName>
        <fullName evidence="2">Cell wall hydrolase SleB domain-containing protein</fullName>
    </recommendedName>
</protein>
<dbReference type="KEGG" id="cman:A9D14_03010"/>
<name>A0A1Z1F9C6_9SPHN</name>
<keyword evidence="1" id="KW-0732">Signal</keyword>
<dbReference type="GO" id="GO:0016787">
    <property type="term" value="F:hydrolase activity"/>
    <property type="evidence" value="ECO:0007669"/>
    <property type="project" value="InterPro"/>
</dbReference>
<evidence type="ECO:0000259" key="2">
    <source>
        <dbReference type="Pfam" id="PF07486"/>
    </source>
</evidence>
<dbReference type="Pfam" id="PF07486">
    <property type="entry name" value="Hydrolase_2"/>
    <property type="match status" value="1"/>
</dbReference>
<accession>A0A1Z1F9C6</accession>